<dbReference type="AlphaFoldDB" id="A0A7K3MAM9"/>
<evidence type="ECO:0000313" key="2">
    <source>
        <dbReference type="Proteomes" id="UP000460435"/>
    </source>
</evidence>
<evidence type="ECO:0000313" key="1">
    <source>
        <dbReference type="EMBL" id="NDL60316.1"/>
    </source>
</evidence>
<gene>
    <name evidence="1" type="ORF">F7O44_24890</name>
</gene>
<dbReference type="InterPro" id="IPR006311">
    <property type="entry name" value="TAT_signal"/>
</dbReference>
<proteinExistence type="predicted"/>
<dbReference type="EMBL" id="WLZY01000011">
    <property type="protein sequence ID" value="NDL60316.1"/>
    <property type="molecule type" value="Genomic_DNA"/>
</dbReference>
<dbReference type="Proteomes" id="UP000460435">
    <property type="component" value="Unassembled WGS sequence"/>
</dbReference>
<name>A0A7K3MAM9_9ACTN</name>
<sequence length="117" mass="12021">MGTRLNEEAALNHRKTVTRRVFLSSTGAAAGAVFVGKQVAGSTVSPALQNSSAGEFPAPGSTSTAIVLDHPPQAKLATTETVLADPIDSSQSTFEVITPGGAPWTTHPTEFTTITDA</sequence>
<protein>
    <submittedName>
        <fullName evidence="1">Uncharacterized protein</fullName>
    </submittedName>
</protein>
<reference evidence="1 2" key="1">
    <citation type="submission" date="2019-11" db="EMBL/GenBank/DDBJ databases">
        <authorList>
            <person name="Li X.-J."/>
            <person name="Feng X.-M."/>
        </authorList>
    </citation>
    <scope>NUCLEOTIDE SEQUENCE [LARGE SCALE GENOMIC DNA]</scope>
    <source>
        <strain evidence="1 2">XMNu-373</strain>
    </source>
</reference>
<dbReference type="PROSITE" id="PS51318">
    <property type="entry name" value="TAT"/>
    <property type="match status" value="1"/>
</dbReference>
<organism evidence="1 2">
    <name type="scientific">Phytoactinopolyspora mesophila</name>
    <dbReference type="NCBI Taxonomy" id="2650750"/>
    <lineage>
        <taxon>Bacteria</taxon>
        <taxon>Bacillati</taxon>
        <taxon>Actinomycetota</taxon>
        <taxon>Actinomycetes</taxon>
        <taxon>Jiangellales</taxon>
        <taxon>Jiangellaceae</taxon>
        <taxon>Phytoactinopolyspora</taxon>
    </lineage>
</organism>
<accession>A0A7K3MAM9</accession>
<comment type="caution">
    <text evidence="1">The sequence shown here is derived from an EMBL/GenBank/DDBJ whole genome shotgun (WGS) entry which is preliminary data.</text>
</comment>
<dbReference type="RefSeq" id="WP_162453029.1">
    <property type="nucleotide sequence ID" value="NZ_WLZY01000011.1"/>
</dbReference>
<keyword evidence="2" id="KW-1185">Reference proteome</keyword>